<name>A0A915HJ45_ROMCU</name>
<dbReference type="GO" id="GO:0043410">
    <property type="term" value="P:positive regulation of MAPK cascade"/>
    <property type="evidence" value="ECO:0007669"/>
    <property type="project" value="TreeGrafter"/>
</dbReference>
<evidence type="ECO:0000313" key="1">
    <source>
        <dbReference type="Proteomes" id="UP000887565"/>
    </source>
</evidence>
<dbReference type="AlphaFoldDB" id="A0A915HJ45"/>
<organism evidence="1 2">
    <name type="scientific">Romanomermis culicivorax</name>
    <name type="common">Nematode worm</name>
    <dbReference type="NCBI Taxonomy" id="13658"/>
    <lineage>
        <taxon>Eukaryota</taxon>
        <taxon>Metazoa</taxon>
        <taxon>Ecdysozoa</taxon>
        <taxon>Nematoda</taxon>
        <taxon>Enoplea</taxon>
        <taxon>Dorylaimia</taxon>
        <taxon>Mermithida</taxon>
        <taxon>Mermithoidea</taxon>
        <taxon>Mermithidae</taxon>
        <taxon>Romanomermis</taxon>
    </lineage>
</organism>
<keyword evidence="1" id="KW-1185">Reference proteome</keyword>
<proteinExistence type="predicted"/>
<accession>A0A915HJ45</accession>
<dbReference type="GO" id="GO:0043195">
    <property type="term" value="C:terminal bouton"/>
    <property type="evidence" value="ECO:0007669"/>
    <property type="project" value="TreeGrafter"/>
</dbReference>
<sequence length="122" mass="14016">MQKSYRHPGLPRLNYSEPPNARHLNEIQLAHVYRGYMITEINRNARRTNSCSSLFVFLHQACIQNHQTKRVMCPTVRNARNPVASCIDIKQLCSGQPECPGSEDEHPIECMFYKAVIDLLTC</sequence>
<dbReference type="Proteomes" id="UP000887565">
    <property type="component" value="Unplaced"/>
</dbReference>
<dbReference type="PANTHER" id="PTHR21105:SF0">
    <property type="entry name" value="GH16255P"/>
    <property type="match status" value="1"/>
</dbReference>
<dbReference type="WBParaSite" id="nRc.2.0.1.t01610-RA">
    <property type="protein sequence ID" value="nRc.2.0.1.t01610-RA"/>
    <property type="gene ID" value="nRc.2.0.1.g01610"/>
</dbReference>
<evidence type="ECO:0000313" key="2">
    <source>
        <dbReference type="WBParaSite" id="nRc.2.0.1.t01610-RA"/>
    </source>
</evidence>
<protein>
    <submittedName>
        <fullName evidence="2">Uncharacterized protein</fullName>
    </submittedName>
</protein>
<reference evidence="2" key="1">
    <citation type="submission" date="2022-11" db="UniProtKB">
        <authorList>
            <consortium name="WormBaseParasite"/>
        </authorList>
    </citation>
    <scope>IDENTIFICATION</scope>
</reference>
<dbReference type="GO" id="GO:0030297">
    <property type="term" value="F:transmembrane receptor protein tyrosine kinase activator activity"/>
    <property type="evidence" value="ECO:0007669"/>
    <property type="project" value="TreeGrafter"/>
</dbReference>
<dbReference type="PANTHER" id="PTHR21105">
    <property type="entry name" value="GH16255P"/>
    <property type="match status" value="1"/>
</dbReference>